<evidence type="ECO:0008006" key="5">
    <source>
        <dbReference type="Google" id="ProtNLM"/>
    </source>
</evidence>
<organism evidence="3 4">
    <name type="scientific">Asanoa iriomotensis</name>
    <dbReference type="NCBI Taxonomy" id="234613"/>
    <lineage>
        <taxon>Bacteria</taxon>
        <taxon>Bacillati</taxon>
        <taxon>Actinomycetota</taxon>
        <taxon>Actinomycetes</taxon>
        <taxon>Micromonosporales</taxon>
        <taxon>Micromonosporaceae</taxon>
        <taxon>Asanoa</taxon>
    </lineage>
</organism>
<comment type="caution">
    <text evidence="3">The sequence shown here is derived from an EMBL/GenBank/DDBJ whole genome shotgun (WGS) entry which is preliminary data.</text>
</comment>
<name>A0ABQ4CD92_9ACTN</name>
<accession>A0ABQ4CD92</accession>
<sequence>MRRTIALLAGTALAAAMLPAATATAELKNDPGPSGADRATLAEGGQVAAKAPAGEAPTGVNPYLSLVPDPTTIDYAAWRQNAEKQSALREQKRALRQVAAASPILVDEDELDGSQGGNDSPALAQPVPGFGTKGKQTTRARILGSLDPEVVSRPAFTPKAEDDGAIPLASDTGVQNLRSGITVNSTIGDGPHGSAAGDTGDFDFFKLTIGAAGVGETLTVDMDTPTGPLDTMVALYSATGEQLAFNDDSGGLDSLLMFTFTAPGDYYVMITGYNSRPADPFDAASGNGAGSEGPYTMLLSVARVDVDFYAVQLRKGDVLGTSVTGSPATITIYDPAGREVHGSSQDATFIYPPNSPLPGGGNAVSEHVADDDGLHYVAVSEGSGAYDITVEAYRPNLEGDKITQTVFIDFNGQRLNTAIFGGPGVVTLSPLRSFLGRWGLTTADENQLIDGIVAEVTENVKRDLAQSGLNDNFRLKILNSRDHADPFGEVNVSRLIVGGTIAESGVNTIGIAQSIDPGNFDTQESALILLDVLSGPANDDASLNFYITPASNKINFIAQAVGNVASHEAGHFFGNWHVDQFNDTLNLMDQGGNFPLLYGVGPDGIGGTADDPDVDFGEDEFNPSEGFTGTEDTRGRLATVLTR</sequence>
<protein>
    <recommendedName>
        <fullName evidence="5">Pre-peptidase</fullName>
    </recommendedName>
</protein>
<gene>
    <name evidence="3" type="ORF">Air01nite_68320</name>
</gene>
<feature type="signal peptide" evidence="2">
    <location>
        <begin position="1"/>
        <end position="25"/>
    </location>
</feature>
<feature type="region of interest" description="Disordered" evidence="1">
    <location>
        <begin position="109"/>
        <end position="136"/>
    </location>
</feature>
<keyword evidence="4" id="KW-1185">Reference proteome</keyword>
<dbReference type="Gene3D" id="2.60.120.380">
    <property type="match status" value="2"/>
</dbReference>
<reference evidence="3 4" key="1">
    <citation type="submission" date="2021-01" db="EMBL/GenBank/DDBJ databases">
        <title>Whole genome shotgun sequence of Asanoa iriomotensis NBRC 100142.</title>
        <authorList>
            <person name="Komaki H."/>
            <person name="Tamura T."/>
        </authorList>
    </citation>
    <scope>NUCLEOTIDE SEQUENCE [LARGE SCALE GENOMIC DNA]</scope>
    <source>
        <strain evidence="3 4">NBRC 100142</strain>
    </source>
</reference>
<evidence type="ECO:0000256" key="1">
    <source>
        <dbReference type="SAM" id="MobiDB-lite"/>
    </source>
</evidence>
<dbReference type="NCBIfam" id="NF038127">
    <property type="entry name" value="FDP_fam"/>
    <property type="match status" value="1"/>
</dbReference>
<feature type="region of interest" description="Disordered" evidence="1">
    <location>
        <begin position="621"/>
        <end position="643"/>
    </location>
</feature>
<feature type="chain" id="PRO_5046303589" description="Pre-peptidase" evidence="2">
    <location>
        <begin position="26"/>
        <end position="643"/>
    </location>
</feature>
<evidence type="ECO:0000313" key="4">
    <source>
        <dbReference type="Proteomes" id="UP000624325"/>
    </source>
</evidence>
<proteinExistence type="predicted"/>
<dbReference type="RefSeq" id="WP_203707555.1">
    <property type="nucleotide sequence ID" value="NZ_BAAALU010000002.1"/>
</dbReference>
<dbReference type="EMBL" id="BONC01000075">
    <property type="protein sequence ID" value="GIF60737.1"/>
    <property type="molecule type" value="Genomic_DNA"/>
</dbReference>
<dbReference type="Proteomes" id="UP000624325">
    <property type="component" value="Unassembled WGS sequence"/>
</dbReference>
<evidence type="ECO:0000256" key="2">
    <source>
        <dbReference type="SAM" id="SignalP"/>
    </source>
</evidence>
<evidence type="ECO:0000313" key="3">
    <source>
        <dbReference type="EMBL" id="GIF60737.1"/>
    </source>
</evidence>
<keyword evidence="2" id="KW-0732">Signal</keyword>